<dbReference type="PANTHER" id="PTHR45700:SF8">
    <property type="entry name" value="HECT-TYPE E3 UBIQUITIN TRANSFERASE"/>
    <property type="match status" value="1"/>
</dbReference>
<comment type="caution">
    <text evidence="8">The sequence shown here is derived from an EMBL/GenBank/DDBJ whole genome shotgun (WGS) entry which is preliminary data.</text>
</comment>
<accession>A0A1Y2DZC6</accession>
<dbReference type="Proteomes" id="UP000193689">
    <property type="component" value="Unassembled WGS sequence"/>
</dbReference>
<dbReference type="OrthoDB" id="8068875at2759"/>
<feature type="domain" description="HECT" evidence="7">
    <location>
        <begin position="759"/>
        <end position="1108"/>
    </location>
</feature>
<evidence type="ECO:0000256" key="3">
    <source>
        <dbReference type="ARBA" id="ARBA00022679"/>
    </source>
</evidence>
<protein>
    <recommendedName>
        <fullName evidence="2">HECT-type E3 ubiquitin transferase</fullName>
        <ecNumber evidence="2">2.3.2.26</ecNumber>
    </recommendedName>
</protein>
<dbReference type="RefSeq" id="XP_040715868.1">
    <property type="nucleotide sequence ID" value="XM_040856045.1"/>
</dbReference>
<dbReference type="EMBL" id="MCFJ01000007">
    <property type="protein sequence ID" value="ORY64454.1"/>
    <property type="molecule type" value="Genomic_DNA"/>
</dbReference>
<dbReference type="EC" id="2.3.2.26" evidence="2"/>
<evidence type="ECO:0000256" key="6">
    <source>
        <dbReference type="SAM" id="MobiDB-lite"/>
    </source>
</evidence>
<feature type="region of interest" description="Disordered" evidence="6">
    <location>
        <begin position="1"/>
        <end position="99"/>
    </location>
</feature>
<evidence type="ECO:0000256" key="4">
    <source>
        <dbReference type="ARBA" id="ARBA00022786"/>
    </source>
</evidence>
<dbReference type="Gene3D" id="3.30.2160.10">
    <property type="entry name" value="Hect, E3 ligase catalytic domain"/>
    <property type="match status" value="1"/>
</dbReference>
<dbReference type="STRING" id="1141098.A0A1Y2DZC6"/>
<dbReference type="PANTHER" id="PTHR45700">
    <property type="entry name" value="UBIQUITIN-PROTEIN LIGASE E3C"/>
    <property type="match status" value="1"/>
</dbReference>
<feature type="region of interest" description="Disordered" evidence="6">
    <location>
        <begin position="171"/>
        <end position="192"/>
    </location>
</feature>
<feature type="region of interest" description="Disordered" evidence="6">
    <location>
        <begin position="234"/>
        <end position="265"/>
    </location>
</feature>
<proteinExistence type="predicted"/>
<dbReference type="InterPro" id="IPR035983">
    <property type="entry name" value="Hect_E3_ubiquitin_ligase"/>
</dbReference>
<dbReference type="SMART" id="SM00119">
    <property type="entry name" value="HECTc"/>
    <property type="match status" value="1"/>
</dbReference>
<evidence type="ECO:0000313" key="8">
    <source>
        <dbReference type="EMBL" id="ORY64454.1"/>
    </source>
</evidence>
<organism evidence="8 9">
    <name type="scientific">Pseudomassariella vexata</name>
    <dbReference type="NCBI Taxonomy" id="1141098"/>
    <lineage>
        <taxon>Eukaryota</taxon>
        <taxon>Fungi</taxon>
        <taxon>Dikarya</taxon>
        <taxon>Ascomycota</taxon>
        <taxon>Pezizomycotina</taxon>
        <taxon>Sordariomycetes</taxon>
        <taxon>Xylariomycetidae</taxon>
        <taxon>Amphisphaeriales</taxon>
        <taxon>Pseudomassariaceae</taxon>
        <taxon>Pseudomassariella</taxon>
    </lineage>
</organism>
<dbReference type="FunFam" id="3.30.2160.10:FF:000004">
    <property type="entry name" value="probable E3 ubiquitin-protein ligase HERC4 isoform X1"/>
    <property type="match status" value="1"/>
</dbReference>
<keyword evidence="9" id="KW-1185">Reference proteome</keyword>
<keyword evidence="3" id="KW-0808">Transferase</keyword>
<dbReference type="Gene3D" id="3.90.1750.10">
    <property type="entry name" value="Hect, E3 ligase catalytic domains"/>
    <property type="match status" value="1"/>
</dbReference>
<feature type="compositionally biased region" description="Basic and acidic residues" evidence="6">
    <location>
        <begin position="134"/>
        <end position="149"/>
    </location>
</feature>
<evidence type="ECO:0000256" key="5">
    <source>
        <dbReference type="PROSITE-ProRule" id="PRU00104"/>
    </source>
</evidence>
<comment type="catalytic activity">
    <reaction evidence="1">
        <text>S-ubiquitinyl-[E2 ubiquitin-conjugating enzyme]-L-cysteine + [acceptor protein]-L-lysine = [E2 ubiquitin-conjugating enzyme]-L-cysteine + N(6)-ubiquitinyl-[acceptor protein]-L-lysine.</text>
        <dbReference type="EC" id="2.3.2.26"/>
    </reaction>
</comment>
<reference evidence="8 9" key="1">
    <citation type="submission" date="2016-07" db="EMBL/GenBank/DDBJ databases">
        <title>Pervasive Adenine N6-methylation of Active Genes in Fungi.</title>
        <authorList>
            <consortium name="DOE Joint Genome Institute"/>
            <person name="Mondo S.J."/>
            <person name="Dannebaum R.O."/>
            <person name="Kuo R.C."/>
            <person name="Labutti K."/>
            <person name="Haridas S."/>
            <person name="Kuo A."/>
            <person name="Salamov A."/>
            <person name="Ahrendt S.R."/>
            <person name="Lipzen A."/>
            <person name="Sullivan W."/>
            <person name="Andreopoulos W.B."/>
            <person name="Clum A."/>
            <person name="Lindquist E."/>
            <person name="Daum C."/>
            <person name="Ramamoorthy G.K."/>
            <person name="Gryganskyi A."/>
            <person name="Culley D."/>
            <person name="Magnuson J.K."/>
            <person name="James T.Y."/>
            <person name="O'Malley M.A."/>
            <person name="Stajich J.E."/>
            <person name="Spatafora J.W."/>
            <person name="Visel A."/>
            <person name="Grigoriev I.V."/>
        </authorList>
    </citation>
    <scope>NUCLEOTIDE SEQUENCE [LARGE SCALE GENOMIC DNA]</scope>
    <source>
        <strain evidence="8 9">CBS 129021</strain>
    </source>
</reference>
<feature type="region of interest" description="Disordered" evidence="6">
    <location>
        <begin position="573"/>
        <end position="592"/>
    </location>
</feature>
<feature type="active site" description="Glycyl thioester intermediate" evidence="5">
    <location>
        <position position="1076"/>
    </location>
</feature>
<dbReference type="InterPro" id="IPR000569">
    <property type="entry name" value="HECT_dom"/>
</dbReference>
<name>A0A1Y2DZC6_9PEZI</name>
<dbReference type="FunCoup" id="A0A1Y2DZC6">
    <property type="interactions" value="62"/>
</dbReference>
<dbReference type="CDD" id="cd00078">
    <property type="entry name" value="HECTc"/>
    <property type="match status" value="1"/>
</dbReference>
<dbReference type="PROSITE" id="PS50237">
    <property type="entry name" value="HECT"/>
    <property type="match status" value="1"/>
</dbReference>
<dbReference type="GO" id="GO:0061630">
    <property type="term" value="F:ubiquitin protein ligase activity"/>
    <property type="evidence" value="ECO:0007669"/>
    <property type="project" value="UniProtKB-EC"/>
</dbReference>
<dbReference type="Pfam" id="PF00632">
    <property type="entry name" value="HECT"/>
    <property type="match status" value="1"/>
</dbReference>
<evidence type="ECO:0000256" key="1">
    <source>
        <dbReference type="ARBA" id="ARBA00000885"/>
    </source>
</evidence>
<dbReference type="InterPro" id="IPR044611">
    <property type="entry name" value="E3A/B/C-like"/>
</dbReference>
<feature type="region of interest" description="Disordered" evidence="6">
    <location>
        <begin position="130"/>
        <end position="149"/>
    </location>
</feature>
<evidence type="ECO:0000313" key="9">
    <source>
        <dbReference type="Proteomes" id="UP000193689"/>
    </source>
</evidence>
<dbReference type="AlphaFoldDB" id="A0A1Y2DZC6"/>
<keyword evidence="4 5" id="KW-0833">Ubl conjugation pathway</keyword>
<dbReference type="Gene3D" id="3.30.2410.10">
    <property type="entry name" value="Hect, E3 ligase catalytic domain"/>
    <property type="match status" value="1"/>
</dbReference>
<feature type="region of interest" description="Disordered" evidence="6">
    <location>
        <begin position="300"/>
        <end position="337"/>
    </location>
</feature>
<dbReference type="InParanoid" id="A0A1Y2DZC6"/>
<evidence type="ECO:0000256" key="2">
    <source>
        <dbReference type="ARBA" id="ARBA00012485"/>
    </source>
</evidence>
<dbReference type="GO" id="GO:0000209">
    <property type="term" value="P:protein polyubiquitination"/>
    <property type="evidence" value="ECO:0007669"/>
    <property type="project" value="InterPro"/>
</dbReference>
<sequence>MDVFRNPHGQLQHHAESSSTDDDDIRFSKPKPKSRPARHSRSMSHPITSLFSKKKKPASDGVDDDSTDDDTTHARGQLGLRTSMAPPGPRRRSADSVKGNCMTCGSQVSWPKEVDAFRCSICVTINDLKPFNPPRRDEKGSEPPRPISLEHTKFLVREGLRCALNSFLVGRAPKDRNGTSDAGPSGPLSRVAGDYFSQKQDRPISIHRSPPVLIPSPVFDGHTEVSFEMNPLRQLAGPSRSNSTSYPDARSSGLPSKPQKREPVGIDGCRIFKPLEDYLATSFNSYACINASFVARRKSFSSRPVGAQPRTRRQSFKSAPIDTPRNRRGSRSDPVNTDTLVSELDAKMLLVGDIAENGSWWTGGQEIQPLRAQSWRLNEPQPIANARSPQIDWKEATAWYHSVINAGESWTDVYGELVQKDPTKTLSELDGQNFEQLVLAAQEHLQRVLLKCTENFLKRPGRLLKEPQDSRFLLLFLANPLLLHGHKTYAGVCQHLRKEPRAPEDAYTVGRHSVIIKRILGILSHLPDPCHHHFVGWFSRLPEHIFLQIKDLVSSFVTYRLVRANEKRSEPKVDLTGGLIPQMPSNRSSNNAASLHAALGTSQRSNKRKPVELKKTTYGDDWQMKAGAQVMALVFAANNVTHVRRNEVSVRHAHGHLLATSDFYNTLLDTMDFRADFEEWESKKSKFSFCHYPFFLSIWTKIRILEFDAKRQMAHKAHQALVDSVLTHRNFAQYISLRVRRDCLVEDSLRQVSQVVGSGSEEIKKGLRIEFDGEEGVDAGGLRKEWFLLLVREVFNPDHGLFVFDEDSQHCYFNPHTFETSDQYFLVGVVLGLAIYHSTILDIALPPFAFRKLLAAAPAPSTGITGLLRPPMTYSLSDLREYRPRLAHGLKQLLEFEGDVESTFCRDFVIETEKYGTTIRTPLCPGGENMQVTNNNRHKFVELYVRYLLDTSVSRQFEPFKRGFFTVCAGNALSLFRPEEIELLVRGSDEPLDIATLRAVATYTNWEPDKSSEPELEPTVDWFWKSFAAASPADQRRLLSFITGSDRIPAMGAASLVIKINCLGDDIGRYPTAQTCFNALNLFRYRLQESLEVKLWGAVRESEGFGLR</sequence>
<feature type="compositionally biased region" description="Basic residues" evidence="6">
    <location>
        <begin position="28"/>
        <end position="42"/>
    </location>
</feature>
<dbReference type="SUPFAM" id="SSF56204">
    <property type="entry name" value="Hect, E3 ligase catalytic domain"/>
    <property type="match status" value="1"/>
</dbReference>
<gene>
    <name evidence="8" type="ORF">BCR38DRAFT_343583</name>
</gene>
<dbReference type="GeneID" id="63772257"/>
<evidence type="ECO:0000259" key="7">
    <source>
        <dbReference type="PROSITE" id="PS50237"/>
    </source>
</evidence>